<feature type="chain" id="PRO_5002940261" evidence="1">
    <location>
        <begin position="25"/>
        <end position="268"/>
    </location>
</feature>
<dbReference type="PANTHER" id="PTHR40572:SF1">
    <property type="entry name" value="PROTEIN BAX"/>
    <property type="match status" value="1"/>
</dbReference>
<dbReference type="EMBL" id="CP001616">
    <property type="protein sequence ID" value="ACQ93804.1"/>
    <property type="molecule type" value="Genomic_DNA"/>
</dbReference>
<dbReference type="OrthoDB" id="9788155at2"/>
<dbReference type="GO" id="GO:0004040">
    <property type="term" value="F:amidase activity"/>
    <property type="evidence" value="ECO:0007669"/>
    <property type="project" value="InterPro"/>
</dbReference>
<dbReference type="STRING" id="595494.Tola_2205"/>
<reference evidence="4" key="1">
    <citation type="submission" date="2009-05" db="EMBL/GenBank/DDBJ databases">
        <title>Complete sequence of Tolumonas auensis DSM 9187.</title>
        <authorList>
            <consortium name="US DOE Joint Genome Institute"/>
            <person name="Lucas S."/>
            <person name="Copeland A."/>
            <person name="Lapidus A."/>
            <person name="Glavina del Rio T."/>
            <person name="Tice H."/>
            <person name="Bruce D."/>
            <person name="Goodwin L."/>
            <person name="Pitluck S."/>
            <person name="Chertkov O."/>
            <person name="Brettin T."/>
            <person name="Detter J.C."/>
            <person name="Han C."/>
            <person name="Larimer F."/>
            <person name="Land M."/>
            <person name="Hauser L."/>
            <person name="Kyrpides N."/>
            <person name="Mikhailova N."/>
            <person name="Spring S."/>
            <person name="Beller H."/>
        </authorList>
    </citation>
    <scope>NUCLEOTIDE SEQUENCE [LARGE SCALE GENOMIC DNA]</scope>
    <source>
        <strain evidence="4">DSM 9187 / TA4</strain>
    </source>
</reference>
<dbReference type="CAZy" id="GH73">
    <property type="family name" value="Glycoside Hydrolase Family 73"/>
</dbReference>
<gene>
    <name evidence="3" type="ordered locus">Tola_2205</name>
</gene>
<organism evidence="3 4">
    <name type="scientific">Tolumonas auensis (strain DSM 9187 / NBRC 110442 / TA 4)</name>
    <dbReference type="NCBI Taxonomy" id="595494"/>
    <lineage>
        <taxon>Bacteria</taxon>
        <taxon>Pseudomonadati</taxon>
        <taxon>Pseudomonadota</taxon>
        <taxon>Gammaproteobacteria</taxon>
        <taxon>Aeromonadales</taxon>
        <taxon>Aeromonadaceae</taxon>
        <taxon>Tolumonas</taxon>
    </lineage>
</organism>
<feature type="domain" description="Mannosyl-glycoprotein endo-beta-N-acetylglucosamidase-like" evidence="2">
    <location>
        <begin position="100"/>
        <end position="242"/>
    </location>
</feature>
<dbReference type="Proteomes" id="UP000009073">
    <property type="component" value="Chromosome"/>
</dbReference>
<reference evidence="3 4" key="2">
    <citation type="journal article" date="2011" name="Stand. Genomic Sci.">
        <title>Complete genome sequence of Tolumonas auensis type strain (TA 4).</title>
        <authorList>
            <person name="Chertkov O."/>
            <person name="Copeland A."/>
            <person name="Lucas S."/>
            <person name="Lapidus A."/>
            <person name="Berry K.W."/>
            <person name="Detter J.C."/>
            <person name="Del Rio T.G."/>
            <person name="Hammon N."/>
            <person name="Dalin E."/>
            <person name="Tice H."/>
            <person name="Pitluck S."/>
            <person name="Richardson P."/>
            <person name="Bruce D."/>
            <person name="Goodwin L."/>
            <person name="Han C."/>
            <person name="Tapia R."/>
            <person name="Saunders E."/>
            <person name="Schmutz J."/>
            <person name="Brettin T."/>
            <person name="Larimer F."/>
            <person name="Land M."/>
            <person name="Hauser L."/>
            <person name="Spring S."/>
            <person name="Rohde M."/>
            <person name="Kyrpides N.C."/>
            <person name="Ivanova N."/>
            <person name="Goker M."/>
            <person name="Beller H.R."/>
            <person name="Klenk H.P."/>
            <person name="Woyke T."/>
        </authorList>
    </citation>
    <scope>NUCLEOTIDE SEQUENCE [LARGE SCALE GENOMIC DNA]</scope>
    <source>
        <strain evidence="4">DSM 9187 / TA4</strain>
    </source>
</reference>
<name>C4L8F8_TOLAT</name>
<proteinExistence type="predicted"/>
<keyword evidence="4" id="KW-1185">Reference proteome</keyword>
<accession>C4L8F8</accession>
<dbReference type="PANTHER" id="PTHR40572">
    <property type="entry name" value="PROTEIN BAX"/>
    <property type="match status" value="1"/>
</dbReference>
<evidence type="ECO:0000256" key="1">
    <source>
        <dbReference type="SAM" id="SignalP"/>
    </source>
</evidence>
<dbReference type="InterPro" id="IPR002901">
    <property type="entry name" value="MGlyc_endo_b_GlcNAc-like_dom"/>
</dbReference>
<dbReference type="eggNOG" id="COG2992">
    <property type="taxonomic scope" value="Bacteria"/>
</dbReference>
<evidence type="ECO:0000259" key="2">
    <source>
        <dbReference type="SMART" id="SM00047"/>
    </source>
</evidence>
<dbReference type="KEGG" id="tau:Tola_2205"/>
<protein>
    <submittedName>
        <fullName evidence="3">Mannosyl-glycoprotein endo-beta-N-acetylglucosamidase</fullName>
    </submittedName>
</protein>
<dbReference type="RefSeq" id="WP_015879272.1">
    <property type="nucleotide sequence ID" value="NC_012691.1"/>
</dbReference>
<dbReference type="InterPro" id="IPR053195">
    <property type="entry name" value="Bax-like"/>
</dbReference>
<dbReference type="Pfam" id="PF01832">
    <property type="entry name" value="Glucosaminidase"/>
    <property type="match status" value="1"/>
</dbReference>
<dbReference type="Gene3D" id="1.10.530.10">
    <property type="match status" value="1"/>
</dbReference>
<dbReference type="AlphaFoldDB" id="C4L8F8"/>
<sequence>MKLFARLFLVCGALSALLPLTVNSADNLESVKSTSSLMADREQDVPDFDSIKDAEQRKRAFVAYLLPSYQQVTSDILSQRKQLGKLQQQLQDGILLSDGQLTWLQGVANQYRQELTDNHSDDIDRLLVRVDILPPELVFSQAATESGWGTSRLARKSNNYFGHFCQSASCGITPYRSNVVRAKKFSSPEMAVRAYMQNLNSHPAYSKVRELRADMRANEQPMDAVVLAKGLRRYSTQGDGYVKRIQGMIRSNKQYWRSSGMNPAIHRR</sequence>
<evidence type="ECO:0000313" key="4">
    <source>
        <dbReference type="Proteomes" id="UP000009073"/>
    </source>
</evidence>
<keyword evidence="1" id="KW-0732">Signal</keyword>
<dbReference type="SMART" id="SM00047">
    <property type="entry name" value="LYZ2"/>
    <property type="match status" value="1"/>
</dbReference>
<dbReference type="HOGENOM" id="CLU_061344_1_0_6"/>
<evidence type="ECO:0000313" key="3">
    <source>
        <dbReference type="EMBL" id="ACQ93804.1"/>
    </source>
</evidence>
<feature type="signal peptide" evidence="1">
    <location>
        <begin position="1"/>
        <end position="24"/>
    </location>
</feature>